<feature type="binding site" evidence="9">
    <location>
        <position position="89"/>
    </location>
    <ligand>
        <name>Mg(2+)</name>
        <dbReference type="ChEBI" id="CHEBI:18420"/>
        <label>2</label>
    </ligand>
</feature>
<reference evidence="10 11" key="1">
    <citation type="submission" date="2021-01" db="EMBL/GenBank/DDBJ databases">
        <title>Belnapia mucosa sp. nov. and Belnapia arida sp. nov., isolated from the Tabernas Desert (Almeria, Spain).</title>
        <authorList>
            <person name="Molina-Menor E."/>
            <person name="Vidal-Verdu A."/>
            <person name="Calonge A."/>
            <person name="Satari L."/>
            <person name="Pereto J."/>
            <person name="Porcar M."/>
        </authorList>
    </citation>
    <scope>NUCLEOTIDE SEQUENCE [LARGE SCALE GENOMIC DNA]</scope>
    <source>
        <strain evidence="10 11">T18</strain>
    </source>
</reference>
<dbReference type="PANTHER" id="PTHR43028">
    <property type="entry name" value="3'(2'),5'-BISPHOSPHATE NUCLEOTIDASE 1"/>
    <property type="match status" value="1"/>
</dbReference>
<dbReference type="PRINTS" id="PR00377">
    <property type="entry name" value="IMPHPHTASES"/>
</dbReference>
<evidence type="ECO:0000256" key="1">
    <source>
        <dbReference type="ARBA" id="ARBA00001625"/>
    </source>
</evidence>
<evidence type="ECO:0000256" key="4">
    <source>
        <dbReference type="ARBA" id="ARBA00022519"/>
    </source>
</evidence>
<feature type="binding site" evidence="9">
    <location>
        <position position="86"/>
    </location>
    <ligand>
        <name>Mg(2+)</name>
        <dbReference type="ChEBI" id="CHEBI:18420"/>
        <label>1</label>
    </ligand>
</feature>
<name>A0ABS1U2I3_9PROT</name>
<dbReference type="PROSITE" id="PS00630">
    <property type="entry name" value="IMP_2"/>
    <property type="match status" value="1"/>
</dbReference>
<comment type="cofactor">
    <cofactor evidence="9">
        <name>Mg(2+)</name>
        <dbReference type="ChEBI" id="CHEBI:18420"/>
    </cofactor>
</comment>
<proteinExistence type="inferred from homology"/>
<feature type="binding site" evidence="9">
    <location>
        <position position="88"/>
    </location>
    <ligand>
        <name>Mg(2+)</name>
        <dbReference type="ChEBI" id="CHEBI:18420"/>
        <label>1</label>
    </ligand>
</feature>
<keyword evidence="8 9" id="KW-0472">Membrane</keyword>
<gene>
    <name evidence="9 10" type="primary">cysQ</name>
    <name evidence="10" type="ORF">JMJ56_07870</name>
</gene>
<dbReference type="RefSeq" id="WP_202831074.1">
    <property type="nucleotide sequence ID" value="NZ_JAETWB010000002.1"/>
</dbReference>
<feature type="binding site" evidence="9">
    <location>
        <position position="212"/>
    </location>
    <ligand>
        <name>substrate</name>
    </ligand>
</feature>
<dbReference type="CDD" id="cd01638">
    <property type="entry name" value="CysQ"/>
    <property type="match status" value="1"/>
</dbReference>
<comment type="similarity">
    <text evidence="2 9">Belongs to the inositol monophosphatase superfamily. CysQ family.</text>
</comment>
<sequence>MDDVLLLDLAASLARRAAAAIEAVRRAGFVVDRKSDESPVTEADHVAEALIVEGLRAATPGIPVVAEEEVAGGLVTAACPAFWLVDPLDGTRDFAKGRSEYAVCIGLVREGRAVLGALALPATGEIFGGLLGAGAWKEDAASRRPIQARRPPPEGLTVLASRHYADDPRMGPFLAGRPVAERRSASSALKFCRVAEGVADLYPRFGPTMEWDSAAGQALVEAAGGAVTLLDGAPLRYGKPGWRNPDFICRGA</sequence>
<dbReference type="InterPro" id="IPR050725">
    <property type="entry name" value="CysQ/Inositol_MonoPase"/>
</dbReference>
<feature type="binding site" evidence="9">
    <location>
        <position position="67"/>
    </location>
    <ligand>
        <name>Mg(2+)</name>
        <dbReference type="ChEBI" id="CHEBI:18420"/>
        <label>1</label>
    </ligand>
</feature>
<comment type="subcellular location">
    <subcellularLocation>
        <location evidence="9">Cell inner membrane</location>
        <topology evidence="9">Peripheral membrane protein</topology>
        <orientation evidence="9">Cytoplasmic side</orientation>
    </subcellularLocation>
</comment>
<keyword evidence="11" id="KW-1185">Reference proteome</keyword>
<keyword evidence="5 9" id="KW-0479">Metal-binding</keyword>
<feature type="binding site" evidence="9">
    <location>
        <position position="86"/>
    </location>
    <ligand>
        <name>Mg(2+)</name>
        <dbReference type="ChEBI" id="CHEBI:18420"/>
        <label>2</label>
    </ligand>
</feature>
<organism evidence="10 11">
    <name type="scientific">Belnapia arida</name>
    <dbReference type="NCBI Taxonomy" id="2804533"/>
    <lineage>
        <taxon>Bacteria</taxon>
        <taxon>Pseudomonadati</taxon>
        <taxon>Pseudomonadota</taxon>
        <taxon>Alphaproteobacteria</taxon>
        <taxon>Acetobacterales</taxon>
        <taxon>Roseomonadaceae</taxon>
        <taxon>Belnapia</taxon>
    </lineage>
</organism>
<evidence type="ECO:0000256" key="7">
    <source>
        <dbReference type="ARBA" id="ARBA00022842"/>
    </source>
</evidence>
<evidence type="ECO:0000256" key="8">
    <source>
        <dbReference type="ARBA" id="ARBA00023136"/>
    </source>
</evidence>
<dbReference type="EMBL" id="JAETWB010000002">
    <property type="protein sequence ID" value="MBL6077917.1"/>
    <property type="molecule type" value="Genomic_DNA"/>
</dbReference>
<comment type="catalytic activity">
    <reaction evidence="1 9">
        <text>adenosine 3',5'-bisphosphate + H2O = AMP + phosphate</text>
        <dbReference type="Rhea" id="RHEA:10040"/>
        <dbReference type="ChEBI" id="CHEBI:15377"/>
        <dbReference type="ChEBI" id="CHEBI:43474"/>
        <dbReference type="ChEBI" id="CHEBI:58343"/>
        <dbReference type="ChEBI" id="CHEBI:456215"/>
        <dbReference type="EC" id="3.1.3.7"/>
    </reaction>
</comment>
<protein>
    <recommendedName>
        <fullName evidence="9">3'(2'),5'-bisphosphate nucleotidase CysQ</fullName>
        <ecNumber evidence="9">3.1.3.7</ecNumber>
    </recommendedName>
    <alternativeName>
        <fullName evidence="9">3'(2'),5-bisphosphonucleoside 3'(2')-phosphohydrolase</fullName>
    </alternativeName>
    <alternativeName>
        <fullName evidence="9">3'-phosphoadenosine 5'-phosphate phosphatase</fullName>
        <shortName evidence="9">PAP phosphatase</shortName>
    </alternativeName>
</protein>
<evidence type="ECO:0000313" key="10">
    <source>
        <dbReference type="EMBL" id="MBL6077917.1"/>
    </source>
</evidence>
<comment type="caution">
    <text evidence="10">The sequence shown here is derived from an EMBL/GenBank/DDBJ whole genome shotgun (WGS) entry which is preliminary data.</text>
</comment>
<feature type="binding site" evidence="9">
    <location>
        <position position="212"/>
    </location>
    <ligand>
        <name>Mg(2+)</name>
        <dbReference type="ChEBI" id="CHEBI:18420"/>
        <label>2</label>
    </ligand>
</feature>
<dbReference type="NCBIfam" id="TIGR01331">
    <property type="entry name" value="bisphos_cysQ"/>
    <property type="match status" value="1"/>
</dbReference>
<dbReference type="Proteomes" id="UP000660885">
    <property type="component" value="Unassembled WGS sequence"/>
</dbReference>
<dbReference type="Pfam" id="PF00459">
    <property type="entry name" value="Inositol_P"/>
    <property type="match status" value="1"/>
</dbReference>
<dbReference type="EC" id="3.1.3.7" evidence="9"/>
<dbReference type="InterPro" id="IPR020583">
    <property type="entry name" value="Inositol_monoP_metal-BS"/>
</dbReference>
<dbReference type="HAMAP" id="MF_02095">
    <property type="entry name" value="CysQ"/>
    <property type="match status" value="1"/>
</dbReference>
<dbReference type="PROSITE" id="PS00629">
    <property type="entry name" value="IMP_1"/>
    <property type="match status" value="1"/>
</dbReference>
<dbReference type="Gene3D" id="3.30.540.10">
    <property type="entry name" value="Fructose-1,6-Bisphosphatase, subunit A, domain 1"/>
    <property type="match status" value="1"/>
</dbReference>
<dbReference type="SUPFAM" id="SSF56655">
    <property type="entry name" value="Carbohydrate phosphatase"/>
    <property type="match status" value="1"/>
</dbReference>
<accession>A0ABS1U2I3</accession>
<keyword evidence="6 9" id="KW-0378">Hydrolase</keyword>
<dbReference type="InterPro" id="IPR000760">
    <property type="entry name" value="Inositol_monophosphatase-like"/>
</dbReference>
<dbReference type="InterPro" id="IPR006240">
    <property type="entry name" value="CysQ"/>
</dbReference>
<evidence type="ECO:0000256" key="3">
    <source>
        <dbReference type="ARBA" id="ARBA00022475"/>
    </source>
</evidence>
<dbReference type="Gene3D" id="3.40.190.80">
    <property type="match status" value="1"/>
</dbReference>
<dbReference type="InterPro" id="IPR020550">
    <property type="entry name" value="Inositol_monophosphatase_CS"/>
</dbReference>
<evidence type="ECO:0000313" key="11">
    <source>
        <dbReference type="Proteomes" id="UP000660885"/>
    </source>
</evidence>
<keyword evidence="4 9" id="KW-0997">Cell inner membrane</keyword>
<dbReference type="GO" id="GO:0008441">
    <property type="term" value="F:3'(2'),5'-bisphosphate nucleotidase activity"/>
    <property type="evidence" value="ECO:0007669"/>
    <property type="project" value="UniProtKB-EC"/>
</dbReference>
<evidence type="ECO:0000256" key="6">
    <source>
        <dbReference type="ARBA" id="ARBA00022801"/>
    </source>
</evidence>
<evidence type="ECO:0000256" key="5">
    <source>
        <dbReference type="ARBA" id="ARBA00022723"/>
    </source>
</evidence>
<feature type="binding site" evidence="9">
    <location>
        <position position="67"/>
    </location>
    <ligand>
        <name>substrate</name>
    </ligand>
</feature>
<dbReference type="PANTHER" id="PTHR43028:SF5">
    <property type="entry name" value="3'(2'),5'-BISPHOSPHATE NUCLEOTIDASE 1"/>
    <property type="match status" value="1"/>
</dbReference>
<feature type="binding site" evidence="9">
    <location>
        <begin position="88"/>
        <end position="91"/>
    </location>
    <ligand>
        <name>substrate</name>
    </ligand>
</feature>
<keyword evidence="3 9" id="KW-1003">Cell membrane</keyword>
<evidence type="ECO:0000256" key="9">
    <source>
        <dbReference type="HAMAP-Rule" id="MF_02095"/>
    </source>
</evidence>
<comment type="function">
    <text evidence="9">Converts adenosine-3',5'-bisphosphate (PAP) to AMP.</text>
</comment>
<evidence type="ECO:0000256" key="2">
    <source>
        <dbReference type="ARBA" id="ARBA00005289"/>
    </source>
</evidence>
<keyword evidence="7 9" id="KW-0460">Magnesium</keyword>